<comment type="caution">
    <text evidence="1">The sequence shown here is derived from an EMBL/GenBank/DDBJ whole genome shotgun (WGS) entry which is preliminary data.</text>
</comment>
<organism evidence="1 2">
    <name type="scientific">candidate division WWE3 bacterium GW2011_GWC2_41_23</name>
    <dbReference type="NCBI Taxonomy" id="1619123"/>
    <lineage>
        <taxon>Bacteria</taxon>
        <taxon>Katanobacteria</taxon>
    </lineage>
</organism>
<protein>
    <submittedName>
        <fullName evidence="1">Uncharacterized protein</fullName>
    </submittedName>
</protein>
<reference evidence="1 2" key="1">
    <citation type="journal article" date="2015" name="Nature">
        <title>rRNA introns, odd ribosomes, and small enigmatic genomes across a large radiation of phyla.</title>
        <authorList>
            <person name="Brown C.T."/>
            <person name="Hug L.A."/>
            <person name="Thomas B.C."/>
            <person name="Sharon I."/>
            <person name="Castelle C.J."/>
            <person name="Singh A."/>
            <person name="Wilkins M.J."/>
            <person name="Williams K.H."/>
            <person name="Banfield J.F."/>
        </authorList>
    </citation>
    <scope>NUCLEOTIDE SEQUENCE [LARGE SCALE GENOMIC DNA]</scope>
</reference>
<evidence type="ECO:0000313" key="1">
    <source>
        <dbReference type="EMBL" id="KKS02122.1"/>
    </source>
</evidence>
<proteinExistence type="predicted"/>
<gene>
    <name evidence="1" type="ORF">UU55_C0017G0011</name>
</gene>
<dbReference type="Proteomes" id="UP000033947">
    <property type="component" value="Unassembled WGS sequence"/>
</dbReference>
<sequence>MVMTFQAKRKIVLILALIFALATGFILLVKVSSPKFNYEIKTSVIDDAEQLPLKITPNKDSITFETKFYDLKDNFETAQMKRKLKFQPSFPFLVVDPNITVVLRDGEFTEEETYVYYEIYGVISNLNPGEYKITMVDGYENLIDEIFVEIK</sequence>
<dbReference type="EMBL" id="LCBB01000017">
    <property type="protein sequence ID" value="KKS02122.1"/>
    <property type="molecule type" value="Genomic_DNA"/>
</dbReference>
<accession>A0A0G0VR42</accession>
<name>A0A0G0VR42_UNCKA</name>
<dbReference type="AlphaFoldDB" id="A0A0G0VR42"/>
<evidence type="ECO:0000313" key="2">
    <source>
        <dbReference type="Proteomes" id="UP000033947"/>
    </source>
</evidence>